<keyword evidence="2" id="KW-0732">Signal</keyword>
<sequence length="251" mass="28529">MEHLHLLILAAAFLASASFGQECTFQFHVPYSRDNFQCGSQHDLRLTNDLARIQSQLELEGSRNMVMMETFKDKITSLDSDVKKTSNELSEVVKNIVVMHRDIEGSKGVKNDVDAVKWMLMNVSHSLTQQMLSYQSKTMDVIKSLQEENKRLAVRLASLENRMEKVNETMEKVSAETITQSNTVKELSGEVAAVRGELNEAPPAPERVQHLQTDLTELQMSFQKSNATLQAQMENLMLQVRMLQTRINDRV</sequence>
<feature type="signal peptide" evidence="2">
    <location>
        <begin position="1"/>
        <end position="20"/>
    </location>
</feature>
<evidence type="ECO:0000313" key="3">
    <source>
        <dbReference type="EMBL" id="KAK3602268.1"/>
    </source>
</evidence>
<feature type="coiled-coil region" evidence="1">
    <location>
        <begin position="142"/>
        <end position="176"/>
    </location>
</feature>
<keyword evidence="1" id="KW-0175">Coiled coil</keyword>
<dbReference type="AlphaFoldDB" id="A0AAE0T2F2"/>
<reference evidence="3" key="2">
    <citation type="journal article" date="2021" name="Genome Biol. Evol.">
        <title>Developing a high-quality reference genome for a parasitic bivalve with doubly uniparental inheritance (Bivalvia: Unionida).</title>
        <authorList>
            <person name="Smith C.H."/>
        </authorList>
    </citation>
    <scope>NUCLEOTIDE SEQUENCE</scope>
    <source>
        <strain evidence="3">CHS0354</strain>
        <tissue evidence="3">Mantle</tissue>
    </source>
</reference>
<name>A0AAE0T2F2_9BIVA</name>
<dbReference type="Proteomes" id="UP001195483">
    <property type="component" value="Unassembled WGS sequence"/>
</dbReference>
<keyword evidence="4" id="KW-1185">Reference proteome</keyword>
<proteinExistence type="predicted"/>
<evidence type="ECO:0000313" key="4">
    <source>
        <dbReference type="Proteomes" id="UP001195483"/>
    </source>
</evidence>
<protein>
    <submittedName>
        <fullName evidence="3">Uncharacterized protein</fullName>
    </submittedName>
</protein>
<gene>
    <name evidence="3" type="ORF">CHS0354_017646</name>
</gene>
<evidence type="ECO:0000256" key="1">
    <source>
        <dbReference type="SAM" id="Coils"/>
    </source>
</evidence>
<accession>A0AAE0T2F2</accession>
<reference evidence="3" key="3">
    <citation type="submission" date="2023-05" db="EMBL/GenBank/DDBJ databases">
        <authorList>
            <person name="Smith C.H."/>
        </authorList>
    </citation>
    <scope>NUCLEOTIDE SEQUENCE</scope>
    <source>
        <strain evidence="3">CHS0354</strain>
        <tissue evidence="3">Mantle</tissue>
    </source>
</reference>
<reference evidence="3" key="1">
    <citation type="journal article" date="2021" name="Genome Biol. Evol.">
        <title>A High-Quality Reference Genome for a Parasitic Bivalve with Doubly Uniparental Inheritance (Bivalvia: Unionida).</title>
        <authorList>
            <person name="Smith C.H."/>
        </authorList>
    </citation>
    <scope>NUCLEOTIDE SEQUENCE</scope>
    <source>
        <strain evidence="3">CHS0354</strain>
    </source>
</reference>
<comment type="caution">
    <text evidence="3">The sequence shown here is derived from an EMBL/GenBank/DDBJ whole genome shotgun (WGS) entry which is preliminary data.</text>
</comment>
<dbReference type="EMBL" id="JAEAOA010001089">
    <property type="protein sequence ID" value="KAK3602268.1"/>
    <property type="molecule type" value="Genomic_DNA"/>
</dbReference>
<feature type="chain" id="PRO_5042268300" evidence="2">
    <location>
        <begin position="21"/>
        <end position="251"/>
    </location>
</feature>
<organism evidence="3 4">
    <name type="scientific">Potamilus streckersoni</name>
    <dbReference type="NCBI Taxonomy" id="2493646"/>
    <lineage>
        <taxon>Eukaryota</taxon>
        <taxon>Metazoa</taxon>
        <taxon>Spiralia</taxon>
        <taxon>Lophotrochozoa</taxon>
        <taxon>Mollusca</taxon>
        <taxon>Bivalvia</taxon>
        <taxon>Autobranchia</taxon>
        <taxon>Heteroconchia</taxon>
        <taxon>Palaeoheterodonta</taxon>
        <taxon>Unionida</taxon>
        <taxon>Unionoidea</taxon>
        <taxon>Unionidae</taxon>
        <taxon>Ambleminae</taxon>
        <taxon>Lampsilini</taxon>
        <taxon>Potamilus</taxon>
    </lineage>
</organism>
<evidence type="ECO:0000256" key="2">
    <source>
        <dbReference type="SAM" id="SignalP"/>
    </source>
</evidence>